<protein>
    <submittedName>
        <fullName evidence="1">OLC1v1007961C1</fullName>
    </submittedName>
</protein>
<gene>
    <name evidence="1" type="ORF">OLC1_LOCUS16486</name>
</gene>
<dbReference type="Proteomes" id="UP001161247">
    <property type="component" value="Chromosome 6"/>
</dbReference>
<proteinExistence type="predicted"/>
<name>A0AAV1DNA9_OLDCO</name>
<organism evidence="1 2">
    <name type="scientific">Oldenlandia corymbosa var. corymbosa</name>
    <dbReference type="NCBI Taxonomy" id="529605"/>
    <lineage>
        <taxon>Eukaryota</taxon>
        <taxon>Viridiplantae</taxon>
        <taxon>Streptophyta</taxon>
        <taxon>Embryophyta</taxon>
        <taxon>Tracheophyta</taxon>
        <taxon>Spermatophyta</taxon>
        <taxon>Magnoliopsida</taxon>
        <taxon>eudicotyledons</taxon>
        <taxon>Gunneridae</taxon>
        <taxon>Pentapetalae</taxon>
        <taxon>asterids</taxon>
        <taxon>lamiids</taxon>
        <taxon>Gentianales</taxon>
        <taxon>Rubiaceae</taxon>
        <taxon>Rubioideae</taxon>
        <taxon>Spermacoceae</taxon>
        <taxon>Hedyotis-Oldenlandia complex</taxon>
        <taxon>Oldenlandia</taxon>
    </lineage>
</organism>
<feature type="non-terminal residue" evidence="1">
    <location>
        <position position="1"/>
    </location>
</feature>
<feature type="non-terminal residue" evidence="1">
    <location>
        <position position="51"/>
    </location>
</feature>
<evidence type="ECO:0000313" key="2">
    <source>
        <dbReference type="Proteomes" id="UP001161247"/>
    </source>
</evidence>
<evidence type="ECO:0000313" key="1">
    <source>
        <dbReference type="EMBL" id="CAI9108388.1"/>
    </source>
</evidence>
<accession>A0AAV1DNA9</accession>
<keyword evidence="2" id="KW-1185">Reference proteome</keyword>
<dbReference type="AlphaFoldDB" id="A0AAV1DNA9"/>
<sequence>CSNSLSYKKKFVAPAFSKQQNGRSGTRRCFVKELVTYMVMDDLVVDLGINE</sequence>
<dbReference type="EMBL" id="OX459123">
    <property type="protein sequence ID" value="CAI9108388.1"/>
    <property type="molecule type" value="Genomic_DNA"/>
</dbReference>
<reference evidence="1" key="1">
    <citation type="submission" date="2023-03" db="EMBL/GenBank/DDBJ databases">
        <authorList>
            <person name="Julca I."/>
        </authorList>
    </citation>
    <scope>NUCLEOTIDE SEQUENCE</scope>
</reference>